<dbReference type="PANTHER" id="PTHR31225:SF9">
    <property type="entry name" value="TERPENE SYNTHASE 10"/>
    <property type="match status" value="1"/>
</dbReference>
<dbReference type="FunFam" id="1.10.600.10:FF:000007">
    <property type="entry name" value="Isoprene synthase, chloroplastic"/>
    <property type="match status" value="1"/>
</dbReference>
<accession>A0A7G6J4M8</accession>
<dbReference type="InterPro" id="IPR001906">
    <property type="entry name" value="Terpene_synth_N"/>
</dbReference>
<dbReference type="CDD" id="cd00684">
    <property type="entry name" value="Terpene_cyclase_plant_C1"/>
    <property type="match status" value="1"/>
</dbReference>
<dbReference type="InterPro" id="IPR008949">
    <property type="entry name" value="Isoprenoid_synthase_dom_sf"/>
</dbReference>
<dbReference type="GO" id="GO:0000287">
    <property type="term" value="F:magnesium ion binding"/>
    <property type="evidence" value="ECO:0007669"/>
    <property type="project" value="InterPro"/>
</dbReference>
<evidence type="ECO:0000259" key="5">
    <source>
        <dbReference type="Pfam" id="PF03936"/>
    </source>
</evidence>
<dbReference type="Gene3D" id="1.50.10.130">
    <property type="entry name" value="Terpene synthase, N-terminal domain"/>
    <property type="match status" value="1"/>
</dbReference>
<keyword evidence="2" id="KW-0479">Metal-binding</keyword>
<dbReference type="InterPro" id="IPR036965">
    <property type="entry name" value="Terpene_synth_N_sf"/>
</dbReference>
<dbReference type="SFLD" id="SFLDG01019">
    <property type="entry name" value="Terpene_Cyclase_Like_1_C_Termi"/>
    <property type="match status" value="1"/>
</dbReference>
<gene>
    <name evidence="6" type="primary">TPS8b</name>
</gene>
<evidence type="ECO:0000259" key="4">
    <source>
        <dbReference type="Pfam" id="PF01397"/>
    </source>
</evidence>
<dbReference type="SFLD" id="SFLDS00005">
    <property type="entry name" value="Isoprenoid_Synthase_Type_I"/>
    <property type="match status" value="1"/>
</dbReference>
<dbReference type="InterPro" id="IPR005630">
    <property type="entry name" value="Terpene_synthase_metal-bd"/>
</dbReference>
<sequence length="623" mass="72160">MAAMIMKRLLIPSKLAVHNICTFKHNRRKASFCTFPPVYSNGAANAIIRPRSSLSSSPERNYVQQDTPIVRRSGNYKPPRDFDYIQSFNSPYKEERYLRKASELKVQVEMLIEEAILNEPVTKQLELIDDLQRLAIADHFENQITRILNIIYNDRYGKNYYDDDDKPYERDLYSTALEFRLLRQHGFRVSQDVFDSFRNEEGEFKASILAEDTKGLLQLYEASFLLTPGEDTLDQARKFATISLRRNLDQGLISDKNILFLVECALKLPLHWSIPRFRARNFIEAYERKSYVVATMLEFAKLDFNIFQAINQEELKNVSRLWKSTGVADKLPFARVGELIENVPAYIFAFGLVQPREYGYARMKMTTLISLILIADDIFDIYGTLEELQPFTDAIERWDTESINQLPNYMQSYYLALYNFVNGVAYDFLKEQGSIVIPHLRKSLVDYLRSLLQEAKWYHKGQKPSLEEYLKNGWLSAGGPLFYNYVYFLLQNSVEKEAIRGLHEYHNVLRLPSVVSRLTNDLKTSKAESERGDAPKAMQCYMNETGVSEKKAREHILSLNQETWMKLNAEAMDAESIFSRTFITCCVNYGRAGHYVYQTDGGLGEPNLTLEDQINGLLFEPIQ</sequence>
<protein>
    <submittedName>
        <fullName evidence="6">Terpene synthase 8b</fullName>
    </submittedName>
</protein>
<dbReference type="GO" id="GO:0010333">
    <property type="term" value="F:terpene synthase activity"/>
    <property type="evidence" value="ECO:0007669"/>
    <property type="project" value="InterPro"/>
</dbReference>
<dbReference type="SUPFAM" id="SSF48239">
    <property type="entry name" value="Terpenoid cyclases/Protein prenyltransferases"/>
    <property type="match status" value="1"/>
</dbReference>
<dbReference type="SUPFAM" id="SSF48576">
    <property type="entry name" value="Terpenoid synthases"/>
    <property type="match status" value="1"/>
</dbReference>
<dbReference type="PANTHER" id="PTHR31225">
    <property type="entry name" value="OS04G0344100 PROTEIN-RELATED"/>
    <property type="match status" value="1"/>
</dbReference>
<dbReference type="AlphaFoldDB" id="A0A7G6J4M8"/>
<reference evidence="6" key="1">
    <citation type="journal article" date="2020" name="Plant">
        <title>The biosynthesis of the anti-microbial diterpenoid leubethanol in Leucophyllum frutescens proceeds via an all-cis prenyl intermediate.</title>
        <authorList>
            <person name="Miller G.P."/>
            <person name="Waheed Bhat W."/>
            <person name="Lanier E.R."/>
            <person name="Johnson S.R."/>
            <person name="Mathieu D.T."/>
            <person name="Hamberger B."/>
        </authorList>
    </citation>
    <scope>NUCLEOTIDE SEQUENCE</scope>
</reference>
<evidence type="ECO:0000256" key="2">
    <source>
        <dbReference type="ARBA" id="ARBA00022723"/>
    </source>
</evidence>
<dbReference type="Gene3D" id="1.10.600.10">
    <property type="entry name" value="Farnesyl Diphosphate Synthase"/>
    <property type="match status" value="1"/>
</dbReference>
<organism evidence="6">
    <name type="scientific">Leucophyllum frutescens</name>
    <name type="common">Texas ranger</name>
    <name type="synonym">Terania frutescens</name>
    <dbReference type="NCBI Taxonomy" id="86643"/>
    <lineage>
        <taxon>Eukaryota</taxon>
        <taxon>Viridiplantae</taxon>
        <taxon>Streptophyta</taxon>
        <taxon>Embryophyta</taxon>
        <taxon>Tracheophyta</taxon>
        <taxon>Spermatophyta</taxon>
        <taxon>Magnoliopsida</taxon>
        <taxon>eudicotyledons</taxon>
        <taxon>Gunneridae</taxon>
        <taxon>Pentapetalae</taxon>
        <taxon>asterids</taxon>
        <taxon>lamiids</taxon>
        <taxon>Lamiales</taxon>
        <taxon>Scrophulariaceae</taxon>
        <taxon>Leucophylleae</taxon>
        <taxon>Leucophyllum</taxon>
    </lineage>
</organism>
<feature type="domain" description="Terpene synthase metal-binding" evidence="5">
    <location>
        <begin position="323"/>
        <end position="565"/>
    </location>
</feature>
<dbReference type="Pfam" id="PF01397">
    <property type="entry name" value="Terpene_synth"/>
    <property type="match status" value="1"/>
</dbReference>
<keyword evidence="3" id="KW-0460">Magnesium</keyword>
<evidence type="ECO:0000256" key="1">
    <source>
        <dbReference type="ARBA" id="ARBA00001946"/>
    </source>
</evidence>
<dbReference type="InterPro" id="IPR008930">
    <property type="entry name" value="Terpenoid_cyclase/PrenylTrfase"/>
</dbReference>
<dbReference type="EMBL" id="MT521516">
    <property type="protein sequence ID" value="QNC49797.1"/>
    <property type="molecule type" value="mRNA"/>
</dbReference>
<proteinExistence type="evidence at transcript level"/>
<feature type="domain" description="Terpene synthase N-terminal" evidence="4">
    <location>
        <begin position="87"/>
        <end position="266"/>
    </location>
</feature>
<evidence type="ECO:0000256" key="3">
    <source>
        <dbReference type="ARBA" id="ARBA00022842"/>
    </source>
</evidence>
<name>A0A7G6J4M8_LEUFR</name>
<evidence type="ECO:0000313" key="6">
    <source>
        <dbReference type="EMBL" id="QNC49797.1"/>
    </source>
</evidence>
<dbReference type="GO" id="GO:0016102">
    <property type="term" value="P:diterpenoid biosynthetic process"/>
    <property type="evidence" value="ECO:0007669"/>
    <property type="project" value="InterPro"/>
</dbReference>
<dbReference type="FunFam" id="1.50.10.130:FF:000001">
    <property type="entry name" value="Isoprene synthase, chloroplastic"/>
    <property type="match status" value="1"/>
</dbReference>
<comment type="cofactor">
    <cofactor evidence="1">
        <name>Mg(2+)</name>
        <dbReference type="ChEBI" id="CHEBI:18420"/>
    </cofactor>
</comment>
<dbReference type="InterPro" id="IPR044814">
    <property type="entry name" value="Terpene_cyclase_plant_C1"/>
</dbReference>
<dbReference type="Pfam" id="PF03936">
    <property type="entry name" value="Terpene_synth_C"/>
    <property type="match status" value="1"/>
</dbReference>
<dbReference type="InterPro" id="IPR034741">
    <property type="entry name" value="Terpene_cyclase-like_1_C"/>
</dbReference>
<dbReference type="InterPro" id="IPR050148">
    <property type="entry name" value="Terpene_synthase-like"/>
</dbReference>